<dbReference type="PANTHER" id="PTHR47968">
    <property type="entry name" value="CENTROMERE PROTEIN E"/>
    <property type="match status" value="1"/>
</dbReference>
<name>A0A8B8J559_PHODC</name>
<dbReference type="GO" id="GO:0005524">
    <property type="term" value="F:ATP binding"/>
    <property type="evidence" value="ECO:0007669"/>
    <property type="project" value="UniProtKB-UniRule"/>
</dbReference>
<feature type="domain" description="Kinesin motor" evidence="11">
    <location>
        <begin position="38"/>
        <end position="359"/>
    </location>
</feature>
<evidence type="ECO:0000256" key="8">
    <source>
        <dbReference type="RuleBase" id="RU000394"/>
    </source>
</evidence>
<dbReference type="PANTHER" id="PTHR47968:SF18">
    <property type="entry name" value="KINESIN-LIKE PROTEIN KIN-7F"/>
    <property type="match status" value="1"/>
</dbReference>
<dbReference type="GO" id="GO:0007018">
    <property type="term" value="P:microtubule-based movement"/>
    <property type="evidence" value="ECO:0007669"/>
    <property type="project" value="InterPro"/>
</dbReference>
<dbReference type="InterPro" id="IPR027417">
    <property type="entry name" value="P-loop_NTPase"/>
</dbReference>
<dbReference type="OrthoDB" id="3176171at2759"/>
<sequence>MGAVGGDELARLEGLEAAAEAGGGPGGGGGGGFGKVERILVSVRLRPLSEREIARKDPCDWECINDTTIIFRSSVPERAMFPTAYTFDRVFWCDCATRQVYEDGAKEVALSVVSGINSSIFAYGQTSSGKTYTMSGITEYTVADIYDYIRRHEERAFVLKFSAMEIYNEAVKDLLSTDSTPLRLLDDPEKGTIVEKLTEEVLRDWNHLKELISVCEAQRKIGETSLNETSSRSHQILRLTIESSAREFLGKETSSTLVASVNFVDLAGSERASQALSAGARLKEGCHINRSLLTLGTVIRKLSKGRNGHIPYRDSKLTRILTFLGRECKNCNYLHNEPCTKPYEQSRNTLLFASCAREVVTSAQVNVVMSDKALVKHLQKELAKLESALKYPGSSSSIESVLKEKDAQIKKMEKEIRELILQKDLAQTRLEDLLQAVGDGRASTRWEESSQTSMSQLPYACEDVLSASESSDVADHGVNFGSAELGTLENEHYLCHAKKQNQDVASPRHLITSPVIGPILHKDRPEVAQNPWEDSEDICKEVRCIEMNEKSRNGDSESLLTEENKNLLHLSIDSFRHGGQEPKPTGQMDFETLSTNPLTLEQHLQNVRKTLNSIVKAYPEGSSPWSAARSAARDISNFRGLALYRSKSCRETLMSSSSWFQEVEQNDSTPPDRSLKDFPGRPEGFQRRQIALNFDAEMEILARDGSQASGHIALEDQSVKTDAEGNIISIHDFVAELKEMAQVQHQKKLAVGQEMEQNANEDFGVEGTVKSVGLDPILDPLQSPSRWPLEFERKQQEIIELWHTCDVSLVHRTYFFLLFKGDPTDSIYMEVEFRRLSFLKSAFSREDIDKAAGGGQNITPSLSMKKLRREREMLCRQMQKRLSAEERESLYTKWGIALDSKQRRLQLARRLWTETGNLEHVRESASLVARLIGLLEPGQALKEMFGLSFTPQQFHRRSYRWKRGMSSLKMGNT</sequence>
<dbReference type="PROSITE" id="PS00411">
    <property type="entry name" value="KINESIN_MOTOR_1"/>
    <property type="match status" value="1"/>
</dbReference>
<gene>
    <name evidence="13" type="primary">LOC103708497</name>
</gene>
<evidence type="ECO:0000256" key="3">
    <source>
        <dbReference type="ARBA" id="ARBA00022741"/>
    </source>
</evidence>
<evidence type="ECO:0000256" key="4">
    <source>
        <dbReference type="ARBA" id="ARBA00022840"/>
    </source>
</evidence>
<dbReference type="Gene3D" id="3.40.850.10">
    <property type="entry name" value="Kinesin motor domain"/>
    <property type="match status" value="1"/>
</dbReference>
<evidence type="ECO:0000256" key="5">
    <source>
        <dbReference type="ARBA" id="ARBA00023054"/>
    </source>
</evidence>
<keyword evidence="2 8" id="KW-0493">Microtubule</keyword>
<dbReference type="InterPro" id="IPR001752">
    <property type="entry name" value="Kinesin_motor_dom"/>
</dbReference>
<evidence type="ECO:0000313" key="12">
    <source>
        <dbReference type="Proteomes" id="UP000228380"/>
    </source>
</evidence>
<dbReference type="CDD" id="cd01374">
    <property type="entry name" value="KISc_CENP_E"/>
    <property type="match status" value="1"/>
</dbReference>
<dbReference type="AlphaFoldDB" id="A0A8B8J559"/>
<evidence type="ECO:0000256" key="9">
    <source>
        <dbReference type="SAM" id="Coils"/>
    </source>
</evidence>
<keyword evidence="4 7" id="KW-0067">ATP-binding</keyword>
<dbReference type="PRINTS" id="PR00380">
    <property type="entry name" value="KINESINHEAVY"/>
</dbReference>
<dbReference type="GO" id="GO:0005874">
    <property type="term" value="C:microtubule"/>
    <property type="evidence" value="ECO:0007669"/>
    <property type="project" value="UniProtKB-KW"/>
</dbReference>
<dbReference type="GO" id="GO:0008017">
    <property type="term" value="F:microtubule binding"/>
    <property type="evidence" value="ECO:0007669"/>
    <property type="project" value="InterPro"/>
</dbReference>
<dbReference type="Pfam" id="PF11995">
    <property type="entry name" value="DUF3490"/>
    <property type="match status" value="1"/>
</dbReference>
<evidence type="ECO:0000256" key="2">
    <source>
        <dbReference type="ARBA" id="ARBA00022701"/>
    </source>
</evidence>
<evidence type="ECO:0000256" key="10">
    <source>
        <dbReference type="SAM" id="MobiDB-lite"/>
    </source>
</evidence>
<dbReference type="SUPFAM" id="SSF52540">
    <property type="entry name" value="P-loop containing nucleoside triphosphate hydrolases"/>
    <property type="match status" value="1"/>
</dbReference>
<evidence type="ECO:0000256" key="1">
    <source>
        <dbReference type="ARBA" id="ARBA00007310"/>
    </source>
</evidence>
<feature type="compositionally biased region" description="Basic and acidic residues" evidence="10">
    <location>
        <begin position="673"/>
        <end position="682"/>
    </location>
</feature>
<reference evidence="13" key="2">
    <citation type="submission" date="2025-08" db="UniProtKB">
        <authorList>
            <consortium name="RefSeq"/>
        </authorList>
    </citation>
    <scope>IDENTIFICATION</scope>
    <source>
        <tissue evidence="13">Young leaves</tissue>
    </source>
</reference>
<keyword evidence="6 7" id="KW-0505">Motor protein</keyword>
<proteinExistence type="inferred from homology"/>
<feature type="binding site" evidence="7">
    <location>
        <begin position="124"/>
        <end position="131"/>
    </location>
    <ligand>
        <name>ATP</name>
        <dbReference type="ChEBI" id="CHEBI:30616"/>
    </ligand>
</feature>
<dbReference type="InterPro" id="IPR021881">
    <property type="entry name" value="NACK_C"/>
</dbReference>
<protein>
    <recommendedName>
        <fullName evidence="8">Kinesin-like protein</fullName>
    </recommendedName>
</protein>
<dbReference type="InterPro" id="IPR019821">
    <property type="entry name" value="Kinesin_motor_CS"/>
</dbReference>
<dbReference type="SMART" id="SM00129">
    <property type="entry name" value="KISc"/>
    <property type="match status" value="1"/>
</dbReference>
<dbReference type="InterPro" id="IPR027640">
    <property type="entry name" value="Kinesin-like_fam"/>
</dbReference>
<dbReference type="RefSeq" id="XP_026660992.2">
    <property type="nucleotide sequence ID" value="XM_026805191.2"/>
</dbReference>
<dbReference type="GO" id="GO:0003777">
    <property type="term" value="F:microtubule motor activity"/>
    <property type="evidence" value="ECO:0007669"/>
    <property type="project" value="InterPro"/>
</dbReference>
<dbReference type="GeneID" id="103708497"/>
<evidence type="ECO:0000256" key="6">
    <source>
        <dbReference type="ARBA" id="ARBA00023175"/>
    </source>
</evidence>
<dbReference type="Pfam" id="PF00225">
    <property type="entry name" value="Kinesin"/>
    <property type="match status" value="1"/>
</dbReference>
<evidence type="ECO:0000256" key="7">
    <source>
        <dbReference type="PROSITE-ProRule" id="PRU00283"/>
    </source>
</evidence>
<feature type="coiled-coil region" evidence="9">
    <location>
        <begin position="368"/>
        <end position="436"/>
    </location>
</feature>
<dbReference type="PROSITE" id="PS50067">
    <property type="entry name" value="KINESIN_MOTOR_2"/>
    <property type="match status" value="1"/>
</dbReference>
<keyword evidence="5 9" id="KW-0175">Coiled coil</keyword>
<keyword evidence="12" id="KW-1185">Reference proteome</keyword>
<keyword evidence="3 7" id="KW-0547">Nucleotide-binding</keyword>
<dbReference type="KEGG" id="pda:103708497"/>
<feature type="region of interest" description="Disordered" evidence="10">
    <location>
        <begin position="661"/>
        <end position="682"/>
    </location>
</feature>
<comment type="similarity">
    <text evidence="1">Belongs to the TRAFAC class myosin-kinesin ATPase superfamily. Kinesin family. KIN-7 subfamily.</text>
</comment>
<dbReference type="InterPro" id="IPR036961">
    <property type="entry name" value="Kinesin_motor_dom_sf"/>
</dbReference>
<accession>A0A8B8J559</accession>
<organism evidence="12 13">
    <name type="scientific">Phoenix dactylifera</name>
    <name type="common">Date palm</name>
    <dbReference type="NCBI Taxonomy" id="42345"/>
    <lineage>
        <taxon>Eukaryota</taxon>
        <taxon>Viridiplantae</taxon>
        <taxon>Streptophyta</taxon>
        <taxon>Embryophyta</taxon>
        <taxon>Tracheophyta</taxon>
        <taxon>Spermatophyta</taxon>
        <taxon>Magnoliopsida</taxon>
        <taxon>Liliopsida</taxon>
        <taxon>Arecaceae</taxon>
        <taxon>Coryphoideae</taxon>
        <taxon>Phoeniceae</taxon>
        <taxon>Phoenix</taxon>
    </lineage>
</organism>
<reference evidence="12" key="1">
    <citation type="journal article" date="2019" name="Nat. Commun.">
        <title>Genome-wide association mapping of date palm fruit traits.</title>
        <authorList>
            <person name="Hazzouri K.M."/>
            <person name="Gros-Balthazard M."/>
            <person name="Flowers J.M."/>
            <person name="Copetti D."/>
            <person name="Lemansour A."/>
            <person name="Lebrun M."/>
            <person name="Masmoudi K."/>
            <person name="Ferrand S."/>
            <person name="Dhar M.I."/>
            <person name="Fresquez Z.A."/>
            <person name="Rosas U."/>
            <person name="Zhang J."/>
            <person name="Talag J."/>
            <person name="Lee S."/>
            <person name="Kudrna D."/>
            <person name="Powell R.F."/>
            <person name="Leitch I.J."/>
            <person name="Krueger R.R."/>
            <person name="Wing R.A."/>
            <person name="Amiri K.M.A."/>
            <person name="Purugganan M.D."/>
        </authorList>
    </citation>
    <scope>NUCLEOTIDE SEQUENCE [LARGE SCALE GENOMIC DNA]</scope>
    <source>
        <strain evidence="12">cv. Khalas</strain>
    </source>
</reference>
<dbReference type="FunFam" id="3.40.850.10:FF:000016">
    <property type="entry name" value="Kinesin-like protein"/>
    <property type="match status" value="1"/>
</dbReference>
<evidence type="ECO:0000313" key="13">
    <source>
        <dbReference type="RefSeq" id="XP_026660992.2"/>
    </source>
</evidence>
<dbReference type="Proteomes" id="UP000228380">
    <property type="component" value="Chromosome 2"/>
</dbReference>
<evidence type="ECO:0000259" key="11">
    <source>
        <dbReference type="PROSITE" id="PS50067"/>
    </source>
</evidence>